<dbReference type="AlphaFoldDB" id="A0A4S4LKY8"/>
<protein>
    <submittedName>
        <fullName evidence="1">Uncharacterized protein</fullName>
    </submittedName>
</protein>
<dbReference type="EMBL" id="SGPL01000420">
    <property type="protein sequence ID" value="THH12772.1"/>
    <property type="molecule type" value="Genomic_DNA"/>
</dbReference>
<accession>A0A4S4LKY8</accession>
<reference evidence="1 2" key="1">
    <citation type="submission" date="2019-02" db="EMBL/GenBank/DDBJ databases">
        <title>Genome sequencing of the rare red list fungi Bondarzewia mesenterica.</title>
        <authorList>
            <person name="Buettner E."/>
            <person name="Kellner H."/>
        </authorList>
    </citation>
    <scope>NUCLEOTIDE SEQUENCE [LARGE SCALE GENOMIC DNA]</scope>
    <source>
        <strain evidence="1 2">DSM 108281</strain>
    </source>
</reference>
<dbReference type="Gene3D" id="3.40.50.150">
    <property type="entry name" value="Vaccinia Virus protein VP39"/>
    <property type="match status" value="1"/>
</dbReference>
<proteinExistence type="predicted"/>
<gene>
    <name evidence="1" type="ORF">EW146_g7381</name>
</gene>
<sequence length="241" mass="26800">MDPESVENILKDSLSLTFLGESPQDDERSQSNDGRLSYGHLLGSGTALPSLLSSVLPESPSLVVVTDYPDDIILNNLRDNVKRNEHAVSRGCTVLCGGYEWGHDVTYLLSLIPPSLHKSQFQRTTGYDTVFLSVLSHFDRSHGALLASLTAPLSTHHDARSYVAAGTYTRPAVCDAFLRAAERLGIMWMQSGGGDSTLDEDDRTWLGTLRVRELDKTQLGVRKGMCRWWVGRWSDEMLRME</sequence>
<evidence type="ECO:0000313" key="1">
    <source>
        <dbReference type="EMBL" id="THH12772.1"/>
    </source>
</evidence>
<dbReference type="Proteomes" id="UP000310158">
    <property type="component" value="Unassembled WGS sequence"/>
</dbReference>
<keyword evidence="2" id="KW-1185">Reference proteome</keyword>
<evidence type="ECO:0000313" key="2">
    <source>
        <dbReference type="Proteomes" id="UP000310158"/>
    </source>
</evidence>
<dbReference type="OrthoDB" id="46564at2759"/>
<organism evidence="1 2">
    <name type="scientific">Bondarzewia mesenterica</name>
    <dbReference type="NCBI Taxonomy" id="1095465"/>
    <lineage>
        <taxon>Eukaryota</taxon>
        <taxon>Fungi</taxon>
        <taxon>Dikarya</taxon>
        <taxon>Basidiomycota</taxon>
        <taxon>Agaricomycotina</taxon>
        <taxon>Agaricomycetes</taxon>
        <taxon>Russulales</taxon>
        <taxon>Bondarzewiaceae</taxon>
        <taxon>Bondarzewia</taxon>
    </lineage>
</organism>
<comment type="caution">
    <text evidence="1">The sequence shown here is derived from an EMBL/GenBank/DDBJ whole genome shotgun (WGS) entry which is preliminary data.</text>
</comment>
<dbReference type="InterPro" id="IPR029063">
    <property type="entry name" value="SAM-dependent_MTases_sf"/>
</dbReference>
<name>A0A4S4LKY8_9AGAM</name>